<dbReference type="Pfam" id="PF01765">
    <property type="entry name" value="RRF"/>
    <property type="match status" value="1"/>
</dbReference>
<comment type="caution">
    <text evidence="6">The sequence shown here is derived from an EMBL/GenBank/DDBJ whole genome shotgun (WGS) entry which is preliminary data.</text>
</comment>
<evidence type="ECO:0000313" key="7">
    <source>
        <dbReference type="Proteomes" id="UP000320333"/>
    </source>
</evidence>
<evidence type="ECO:0000259" key="5">
    <source>
        <dbReference type="Pfam" id="PF01765"/>
    </source>
</evidence>
<dbReference type="OrthoDB" id="407355at2759"/>
<organism evidence="6 7">
    <name type="scientific">Chytriomyces confervae</name>
    <dbReference type="NCBI Taxonomy" id="246404"/>
    <lineage>
        <taxon>Eukaryota</taxon>
        <taxon>Fungi</taxon>
        <taxon>Fungi incertae sedis</taxon>
        <taxon>Chytridiomycota</taxon>
        <taxon>Chytridiomycota incertae sedis</taxon>
        <taxon>Chytridiomycetes</taxon>
        <taxon>Chytridiales</taxon>
        <taxon>Chytriomycetaceae</taxon>
        <taxon>Chytriomyces</taxon>
    </lineage>
</organism>
<protein>
    <recommendedName>
        <fullName evidence="5">Ribosome recycling factor domain-containing protein</fullName>
    </recommendedName>
</protein>
<proteinExistence type="inferred from homology"/>
<reference evidence="6 7" key="1">
    <citation type="journal article" date="2019" name="Sci. Rep.">
        <title>Comparative genomics of chytrid fungi reveal insights into the obligate biotrophic and pathogenic lifestyle of Synchytrium endobioticum.</title>
        <authorList>
            <person name="van de Vossenberg B.T.L.H."/>
            <person name="Warris S."/>
            <person name="Nguyen H.D.T."/>
            <person name="van Gent-Pelzer M.P.E."/>
            <person name="Joly D.L."/>
            <person name="van de Geest H.C."/>
            <person name="Bonants P.J.M."/>
            <person name="Smith D.S."/>
            <person name="Levesque C.A."/>
            <person name="van der Lee T.A.J."/>
        </authorList>
    </citation>
    <scope>NUCLEOTIDE SEQUENCE [LARGE SCALE GENOMIC DNA]</scope>
    <source>
        <strain evidence="6 7">CBS 675.73</strain>
    </source>
</reference>
<feature type="compositionally biased region" description="Basic and acidic residues" evidence="4">
    <location>
        <begin position="46"/>
        <end position="58"/>
    </location>
</feature>
<dbReference type="InterPro" id="IPR036191">
    <property type="entry name" value="RRF_sf"/>
</dbReference>
<comment type="similarity">
    <text evidence="1">Belongs to the RRF family.</text>
</comment>
<dbReference type="GO" id="GO:0043023">
    <property type="term" value="F:ribosomal large subunit binding"/>
    <property type="evidence" value="ECO:0007669"/>
    <property type="project" value="TreeGrafter"/>
</dbReference>
<dbReference type="EMBL" id="QEAP01000691">
    <property type="protein sequence ID" value="TPX60352.1"/>
    <property type="molecule type" value="Genomic_DNA"/>
</dbReference>
<evidence type="ECO:0000313" key="6">
    <source>
        <dbReference type="EMBL" id="TPX60352.1"/>
    </source>
</evidence>
<dbReference type="GO" id="GO:0005739">
    <property type="term" value="C:mitochondrion"/>
    <property type="evidence" value="ECO:0007669"/>
    <property type="project" value="TreeGrafter"/>
</dbReference>
<keyword evidence="2" id="KW-0648">Protein biosynthesis</keyword>
<feature type="domain" description="Ribosome recycling factor" evidence="5">
    <location>
        <begin position="88"/>
        <end position="248"/>
    </location>
</feature>
<dbReference type="Gene3D" id="1.10.132.20">
    <property type="entry name" value="Ribosome-recycling factor"/>
    <property type="match status" value="1"/>
</dbReference>
<evidence type="ECO:0000256" key="3">
    <source>
        <dbReference type="ARBA" id="ARBA00024909"/>
    </source>
</evidence>
<dbReference type="InterPro" id="IPR023584">
    <property type="entry name" value="Ribosome_recyc_fac_dom"/>
</dbReference>
<keyword evidence="7" id="KW-1185">Reference proteome</keyword>
<evidence type="ECO:0000256" key="2">
    <source>
        <dbReference type="ARBA" id="ARBA00022917"/>
    </source>
</evidence>
<dbReference type="Proteomes" id="UP000320333">
    <property type="component" value="Unassembled WGS sequence"/>
</dbReference>
<dbReference type="PANTHER" id="PTHR20982:SF3">
    <property type="entry name" value="MITOCHONDRIAL RIBOSOME RECYCLING FACTOR PSEUDO 1"/>
    <property type="match status" value="1"/>
</dbReference>
<accession>A0A507E8X2</accession>
<dbReference type="InterPro" id="IPR002661">
    <property type="entry name" value="Ribosome_recyc_fac"/>
</dbReference>
<feature type="region of interest" description="Disordered" evidence="4">
    <location>
        <begin position="46"/>
        <end position="69"/>
    </location>
</feature>
<dbReference type="AlphaFoldDB" id="A0A507E8X2"/>
<dbReference type="SUPFAM" id="SSF55194">
    <property type="entry name" value="Ribosome recycling factor, RRF"/>
    <property type="match status" value="1"/>
</dbReference>
<name>A0A507E8X2_9FUNG</name>
<sequence length="251" mass="27404">MLRQQLLRAAASLHPLSRISCLQTSTPALSPAIQWSASRFYAAKKKDSKPSKASKSDDSSAPPAEFDMTKTKAKMQACIDRLKQNLSTSITIGRANPALLDKVLVTNEKKGGHGSGVPLSQLAQISAKDAQTLMVVLNDEDFTAIAEKGIRDANLGFSPLKVDASTIKVTVPKMSAEYRETILKSISQIAEKHKTQIRELRGAARTDVKKLKIKSTDEVRRIETKIQVEHDAFIKEVDAAADAKKKEVSAH</sequence>
<comment type="function">
    <text evidence="3">Necessary for protein synthesis in mitochondria. Functions as a ribosome recycling factor in mitochondria.</text>
</comment>
<evidence type="ECO:0000256" key="1">
    <source>
        <dbReference type="ARBA" id="ARBA00005912"/>
    </source>
</evidence>
<gene>
    <name evidence="6" type="ORF">CcCBS67573_g09007</name>
</gene>
<dbReference type="STRING" id="246404.A0A507E8X2"/>
<dbReference type="Gene3D" id="3.30.1360.40">
    <property type="match status" value="1"/>
</dbReference>
<evidence type="ECO:0000256" key="4">
    <source>
        <dbReference type="SAM" id="MobiDB-lite"/>
    </source>
</evidence>
<dbReference type="GO" id="GO:0006412">
    <property type="term" value="P:translation"/>
    <property type="evidence" value="ECO:0007669"/>
    <property type="project" value="UniProtKB-KW"/>
</dbReference>
<dbReference type="PANTHER" id="PTHR20982">
    <property type="entry name" value="RIBOSOME RECYCLING FACTOR"/>
    <property type="match status" value="1"/>
</dbReference>